<keyword evidence="4" id="KW-0233">DNA recombination</keyword>
<feature type="compositionally biased region" description="Polar residues" evidence="5">
    <location>
        <begin position="1"/>
        <end position="15"/>
    </location>
</feature>
<feature type="domain" description="Tyr recombinase" evidence="6">
    <location>
        <begin position="242"/>
        <end position="420"/>
    </location>
</feature>
<evidence type="ECO:0000313" key="8">
    <source>
        <dbReference type="Proteomes" id="UP001059950"/>
    </source>
</evidence>
<evidence type="ECO:0000259" key="6">
    <source>
        <dbReference type="PROSITE" id="PS51898"/>
    </source>
</evidence>
<dbReference type="Pfam" id="PF00589">
    <property type="entry name" value="Phage_integrase"/>
    <property type="match status" value="1"/>
</dbReference>
<evidence type="ECO:0000313" key="7">
    <source>
        <dbReference type="EMBL" id="UTW02912.1"/>
    </source>
</evidence>
<evidence type="ECO:0000256" key="4">
    <source>
        <dbReference type="ARBA" id="ARBA00023172"/>
    </source>
</evidence>
<keyword evidence="2" id="KW-0229">DNA integration</keyword>
<evidence type="ECO:0000256" key="3">
    <source>
        <dbReference type="ARBA" id="ARBA00023125"/>
    </source>
</evidence>
<keyword evidence="3" id="KW-0238">DNA-binding</keyword>
<dbReference type="PANTHER" id="PTHR30629">
    <property type="entry name" value="PROPHAGE INTEGRASE"/>
    <property type="match status" value="1"/>
</dbReference>
<dbReference type="InterPro" id="IPR011010">
    <property type="entry name" value="DNA_brk_join_enz"/>
</dbReference>
<keyword evidence="8" id="KW-1185">Reference proteome</keyword>
<gene>
    <name evidence="7" type="ORF">KDX31_16495</name>
</gene>
<dbReference type="InterPro" id="IPR002104">
    <property type="entry name" value="Integrase_catalytic"/>
</dbReference>
<dbReference type="InterPro" id="IPR050808">
    <property type="entry name" value="Phage_Integrase"/>
</dbReference>
<dbReference type="Gene3D" id="1.10.443.10">
    <property type="entry name" value="Intergrase catalytic core"/>
    <property type="match status" value="1"/>
</dbReference>
<dbReference type="Gene3D" id="3.30.160.390">
    <property type="entry name" value="Integrase, DNA-binding domain"/>
    <property type="match status" value="1"/>
</dbReference>
<dbReference type="Proteomes" id="UP001059950">
    <property type="component" value="Chromosome"/>
</dbReference>
<evidence type="ECO:0000256" key="2">
    <source>
        <dbReference type="ARBA" id="ARBA00022908"/>
    </source>
</evidence>
<reference evidence="7" key="1">
    <citation type="submission" date="2021-04" db="EMBL/GenBank/DDBJ databases">
        <title>Oceanospirillales bacteria with DddD are important DMSP degraders in coastal seawater.</title>
        <authorList>
            <person name="Liu J."/>
        </authorList>
    </citation>
    <scope>NUCLEOTIDE SEQUENCE</scope>
    <source>
        <strain evidence="7">GY6</strain>
    </source>
</reference>
<organism evidence="7 8">
    <name type="scientific">Amphritea atlantica</name>
    <dbReference type="NCBI Taxonomy" id="355243"/>
    <lineage>
        <taxon>Bacteria</taxon>
        <taxon>Pseudomonadati</taxon>
        <taxon>Pseudomonadota</taxon>
        <taxon>Gammaproteobacteria</taxon>
        <taxon>Oceanospirillales</taxon>
        <taxon>Oceanospirillaceae</taxon>
        <taxon>Amphritea</taxon>
    </lineage>
</organism>
<feature type="region of interest" description="Disordered" evidence="5">
    <location>
        <begin position="1"/>
        <end position="29"/>
    </location>
</feature>
<proteinExistence type="inferred from homology"/>
<dbReference type="InterPro" id="IPR038488">
    <property type="entry name" value="Integrase_DNA-bd_sf"/>
</dbReference>
<evidence type="ECO:0000256" key="5">
    <source>
        <dbReference type="SAM" id="MobiDB-lite"/>
    </source>
</evidence>
<dbReference type="PANTHER" id="PTHR30629:SF2">
    <property type="entry name" value="PROPHAGE INTEGRASE INTS-RELATED"/>
    <property type="match status" value="1"/>
</dbReference>
<dbReference type="InterPro" id="IPR025166">
    <property type="entry name" value="Integrase_DNA_bind_dom"/>
</dbReference>
<name>A0ABY5GUI4_9GAMM</name>
<dbReference type="InterPro" id="IPR010998">
    <property type="entry name" value="Integrase_recombinase_N"/>
</dbReference>
<comment type="similarity">
    <text evidence="1">Belongs to the 'phage' integrase family.</text>
</comment>
<dbReference type="EMBL" id="CP073344">
    <property type="protein sequence ID" value="UTW02912.1"/>
    <property type="molecule type" value="Genomic_DNA"/>
</dbReference>
<sequence length="430" mass="48866">MTTHQGSKPLTSKTVENMKPGSPDRSDIGEYRGLRVSRGKSGRTSFYYRYRSPLTGKLVQMNIGRFPEMSLAEARNQFLILKEARLSGMCPANEKKKQIEAEATVKNEEALKASHQGFSVKKLIDLYLEEYIEDRKTPDGKLVLGARKPKGQAETRRTLESDPIRGFGSLEANELTRQMVVEHIMGIVNRGANVQAGNVLRELTAAYEYAIGLGRLPPDFANPALLAKASLRQAKVKLTSQKGKRALSDRELKKLLEWLPGSIYTPTQKNIIRFTLWTGCRTGEVCVAEWKDIDMEKGTFHIRESKTGAERSVQLPKQAVEFLRFLRLNTEKYLFPSTKTKLPIQQKQLTEQAWRMRKNGKMLEIDPWVPHDLRRTVRTGLSRLRCPNEIAEAVLGHARGGIEGTYDLHRYEAECCEWLQKWADHLDGLI</sequence>
<dbReference type="InterPro" id="IPR013762">
    <property type="entry name" value="Integrase-like_cat_sf"/>
</dbReference>
<evidence type="ECO:0000256" key="1">
    <source>
        <dbReference type="ARBA" id="ARBA00008857"/>
    </source>
</evidence>
<dbReference type="Pfam" id="PF13356">
    <property type="entry name" value="Arm-DNA-bind_3"/>
    <property type="match status" value="1"/>
</dbReference>
<dbReference type="PROSITE" id="PS51898">
    <property type="entry name" value="TYR_RECOMBINASE"/>
    <property type="match status" value="1"/>
</dbReference>
<dbReference type="Gene3D" id="1.10.150.130">
    <property type="match status" value="1"/>
</dbReference>
<dbReference type="CDD" id="cd00801">
    <property type="entry name" value="INT_P4_C"/>
    <property type="match status" value="1"/>
</dbReference>
<accession>A0ABY5GUI4</accession>
<protein>
    <submittedName>
        <fullName evidence="7">Tyrosine-type recombinase/integrase</fullName>
    </submittedName>
</protein>
<dbReference type="SUPFAM" id="SSF56349">
    <property type="entry name" value="DNA breaking-rejoining enzymes"/>
    <property type="match status" value="1"/>
</dbReference>